<sequence length="334" mass="35871">GQAADPLAVQSGYAGLGTAMLSSIAVGMEIHVANLTIRNPGINTLRMRVMGGVGGGITIACGAVDAYFLWRQAEKLDREGDEDAVAATKMASIFTGASAFFLGGGAIATAFLGLMGLGLVVVIGLGLAFAVVALIKSFQAAEATDTDLEKWLDRSRFGLRLRPDSRTSFLNLQEEVTVFRQAIYAVAIQCTPTTTAATLTLDYIITVPLFTRHSAMRVVVSGSDLQGLPHVLKSSLFRIDGTEQIETLDQPAVARHQASGQIKQGQLTIQGNVMVRLPPESAFRDPQRPGRILIRVGSQAQDVSHIPYFERINVSITYQPDKQSWPELTIESQA</sequence>
<comment type="caution">
    <text evidence="2">The sequence shown here is derived from an EMBL/GenBank/DDBJ whole genome shotgun (WGS) entry which is preliminary data.</text>
</comment>
<keyword evidence="1" id="KW-0812">Transmembrane</keyword>
<protein>
    <submittedName>
        <fullName evidence="2">Uncharacterized protein</fullName>
    </submittedName>
</protein>
<keyword evidence="1" id="KW-1133">Transmembrane helix</keyword>
<dbReference type="Proteomes" id="UP000575898">
    <property type="component" value="Unassembled WGS sequence"/>
</dbReference>
<feature type="transmembrane region" description="Helical" evidence="1">
    <location>
        <begin position="49"/>
        <end position="70"/>
    </location>
</feature>
<keyword evidence="1" id="KW-0472">Membrane</keyword>
<accession>A0A840MK90</accession>
<evidence type="ECO:0000313" key="2">
    <source>
        <dbReference type="EMBL" id="MBB5017257.1"/>
    </source>
</evidence>
<organism evidence="2 3">
    <name type="scientific">Chitinivorax tropicus</name>
    <dbReference type="NCBI Taxonomy" id="714531"/>
    <lineage>
        <taxon>Bacteria</taxon>
        <taxon>Pseudomonadati</taxon>
        <taxon>Pseudomonadota</taxon>
        <taxon>Betaproteobacteria</taxon>
        <taxon>Chitinivorax</taxon>
    </lineage>
</organism>
<reference evidence="2 3" key="1">
    <citation type="submission" date="2020-08" db="EMBL/GenBank/DDBJ databases">
        <title>Genomic Encyclopedia of Type Strains, Phase IV (KMG-IV): sequencing the most valuable type-strain genomes for metagenomic binning, comparative biology and taxonomic classification.</title>
        <authorList>
            <person name="Goeker M."/>
        </authorList>
    </citation>
    <scope>NUCLEOTIDE SEQUENCE [LARGE SCALE GENOMIC DNA]</scope>
    <source>
        <strain evidence="2 3">DSM 27165</strain>
    </source>
</reference>
<feature type="transmembrane region" description="Helical" evidence="1">
    <location>
        <begin position="117"/>
        <end position="135"/>
    </location>
</feature>
<name>A0A840MK90_9PROT</name>
<dbReference type="AlphaFoldDB" id="A0A840MK90"/>
<evidence type="ECO:0000313" key="3">
    <source>
        <dbReference type="Proteomes" id="UP000575898"/>
    </source>
</evidence>
<keyword evidence="3" id="KW-1185">Reference proteome</keyword>
<feature type="transmembrane region" description="Helical" evidence="1">
    <location>
        <begin position="12"/>
        <end position="37"/>
    </location>
</feature>
<feature type="non-terminal residue" evidence="2">
    <location>
        <position position="1"/>
    </location>
</feature>
<gene>
    <name evidence="2" type="ORF">HNQ59_000521</name>
</gene>
<dbReference type="EMBL" id="JACHHY010000003">
    <property type="protein sequence ID" value="MBB5017257.1"/>
    <property type="molecule type" value="Genomic_DNA"/>
</dbReference>
<evidence type="ECO:0000256" key="1">
    <source>
        <dbReference type="SAM" id="Phobius"/>
    </source>
</evidence>
<proteinExistence type="predicted"/>
<dbReference type="RefSeq" id="WP_184034810.1">
    <property type="nucleotide sequence ID" value="NZ_JACHHY010000003.1"/>
</dbReference>
<feature type="transmembrane region" description="Helical" evidence="1">
    <location>
        <begin position="90"/>
        <end position="112"/>
    </location>
</feature>